<name>A0A350P0S7_9ALTE</name>
<gene>
    <name evidence="1" type="ORF">DCW74_04060</name>
</gene>
<organism evidence="1 2">
    <name type="scientific">Alteromonas australica</name>
    <dbReference type="NCBI Taxonomy" id="589873"/>
    <lineage>
        <taxon>Bacteria</taxon>
        <taxon>Pseudomonadati</taxon>
        <taxon>Pseudomonadota</taxon>
        <taxon>Gammaproteobacteria</taxon>
        <taxon>Alteromonadales</taxon>
        <taxon>Alteromonadaceae</taxon>
        <taxon>Alteromonas/Salinimonas group</taxon>
        <taxon>Alteromonas</taxon>
    </lineage>
</organism>
<proteinExistence type="predicted"/>
<reference evidence="1 2" key="1">
    <citation type="journal article" date="2018" name="Nat. Biotechnol.">
        <title>A standardized bacterial taxonomy based on genome phylogeny substantially revises the tree of life.</title>
        <authorList>
            <person name="Parks D.H."/>
            <person name="Chuvochina M."/>
            <person name="Waite D.W."/>
            <person name="Rinke C."/>
            <person name="Skarshewski A."/>
            <person name="Chaumeil P.A."/>
            <person name="Hugenholtz P."/>
        </authorList>
    </citation>
    <scope>NUCLEOTIDE SEQUENCE [LARGE SCALE GENOMIC DNA]</scope>
    <source>
        <strain evidence="1">UBA11978</strain>
    </source>
</reference>
<dbReference type="Proteomes" id="UP000263517">
    <property type="component" value="Unassembled WGS sequence"/>
</dbReference>
<evidence type="ECO:0000313" key="2">
    <source>
        <dbReference type="Proteomes" id="UP000263517"/>
    </source>
</evidence>
<dbReference type="AlphaFoldDB" id="A0A350P0S7"/>
<feature type="non-terminal residue" evidence="1">
    <location>
        <position position="1"/>
    </location>
</feature>
<comment type="caution">
    <text evidence="1">The sequence shown here is derived from an EMBL/GenBank/DDBJ whole genome shotgun (WGS) entry which is preliminary data.</text>
</comment>
<dbReference type="EMBL" id="DNAN01000138">
    <property type="protein sequence ID" value="HAW74894.1"/>
    <property type="molecule type" value="Genomic_DNA"/>
</dbReference>
<accession>A0A350P0S7</accession>
<protein>
    <submittedName>
        <fullName evidence="1">Uncharacterized protein</fullName>
    </submittedName>
</protein>
<sequence length="344" mass="34483">NGSTFKFNKNGSSVADGDVIGNLEFVSEDDGSNDQTYAKVIGSIDVDAAGEESGKLQLQVASHDGGVEDGLILVGGSADAEVDATIGKGTSSVVATAGNLKVTGNIIQNSEGTTTITMDTSENITVAGGIVATAASTFNADVSLGENNITNVGDINCDSISVDGAATGLNLDFSGANTGTGKITLADNLASAVVVTESSNAYVTFVTSDGAEKVQFSQDILVDKTTGTTDAGTSGSGATQAAVTMNGTRRGTITVTFDQALANSGANAFLAIAVTADHVLETDSISVSTGMMRNSSGTNLTTSATKAYAINQLDNSFVILIDGIGNSGSVGDADSTIKVNWVAL</sequence>
<evidence type="ECO:0000313" key="1">
    <source>
        <dbReference type="EMBL" id="HAW74894.1"/>
    </source>
</evidence>